<evidence type="ECO:0000313" key="1">
    <source>
        <dbReference type="EMBL" id="PAN34654.1"/>
    </source>
</evidence>
<dbReference type="EMBL" id="CM008051">
    <property type="protein sequence ID" value="PAN34654.1"/>
    <property type="molecule type" value="Genomic_DNA"/>
</dbReference>
<reference evidence="1" key="1">
    <citation type="submission" date="2018-04" db="EMBL/GenBank/DDBJ databases">
        <title>WGS assembly of Panicum hallii.</title>
        <authorList>
            <person name="Lovell J."/>
            <person name="Jenkins J."/>
            <person name="Lowry D."/>
            <person name="Mamidi S."/>
            <person name="Sreedasyam A."/>
            <person name="Weng X."/>
            <person name="Barry K."/>
            <person name="Bonette J."/>
            <person name="Campitelli B."/>
            <person name="Daum C."/>
            <person name="Gordon S."/>
            <person name="Gould B."/>
            <person name="Lipzen A."/>
            <person name="Macqueen A."/>
            <person name="Palacio-Mejia J."/>
            <person name="Plott C."/>
            <person name="Shakirov E."/>
            <person name="Shu S."/>
            <person name="Yoshinaga Y."/>
            <person name="Zane M."/>
            <person name="Rokhsar D."/>
            <person name="Grimwood J."/>
            <person name="Schmutz J."/>
            <person name="Juenger T."/>
        </authorList>
    </citation>
    <scope>NUCLEOTIDE SEQUENCE [LARGE SCALE GENOMIC DNA]</scope>
    <source>
        <strain evidence="1">FIL2</strain>
    </source>
</reference>
<gene>
    <name evidence="1" type="ORF">PAHAL_6G122800</name>
</gene>
<dbReference type="Gramene" id="PAN34654">
    <property type="protein sequence ID" value="PAN34654"/>
    <property type="gene ID" value="PAHAL_6G122800"/>
</dbReference>
<organism evidence="1">
    <name type="scientific">Panicum hallii</name>
    <dbReference type="NCBI Taxonomy" id="206008"/>
    <lineage>
        <taxon>Eukaryota</taxon>
        <taxon>Viridiplantae</taxon>
        <taxon>Streptophyta</taxon>
        <taxon>Embryophyta</taxon>
        <taxon>Tracheophyta</taxon>
        <taxon>Spermatophyta</taxon>
        <taxon>Magnoliopsida</taxon>
        <taxon>Liliopsida</taxon>
        <taxon>Poales</taxon>
        <taxon>Poaceae</taxon>
        <taxon>PACMAD clade</taxon>
        <taxon>Panicoideae</taxon>
        <taxon>Panicodae</taxon>
        <taxon>Paniceae</taxon>
        <taxon>Panicinae</taxon>
        <taxon>Panicum</taxon>
        <taxon>Panicum sect. Panicum</taxon>
    </lineage>
</organism>
<proteinExistence type="predicted"/>
<accession>A0A2S3I1P0</accession>
<dbReference type="AlphaFoldDB" id="A0A2S3I1P0"/>
<name>A0A2S3I1P0_9POAL</name>
<dbReference type="Proteomes" id="UP000243499">
    <property type="component" value="Chromosome 6"/>
</dbReference>
<sequence>MVTVQLDLQMCIALMNAFVNPVHYLKIRVPPLASSYLWVGGRCGALIISLHARLLHTELAGTACSVSMDLLKLWWITLPLVVANHVPTELGNGEEPRLEQIEIEGRGGGWGWAYIGVAVGKFTPPTQVRQVQPSSA</sequence>
<protein>
    <submittedName>
        <fullName evidence="1">Uncharacterized protein</fullName>
    </submittedName>
</protein>